<protein>
    <submittedName>
        <fullName evidence="2">Dentin sialophosphoprotein-like</fullName>
    </submittedName>
</protein>
<feature type="non-terminal residue" evidence="2">
    <location>
        <position position="1"/>
    </location>
</feature>
<keyword evidence="3" id="KW-1185">Reference proteome</keyword>
<dbReference type="AlphaFoldDB" id="A0A392RRG1"/>
<dbReference type="EMBL" id="LXQA010265133">
    <property type="protein sequence ID" value="MCI39231.1"/>
    <property type="molecule type" value="Genomic_DNA"/>
</dbReference>
<evidence type="ECO:0000256" key="1">
    <source>
        <dbReference type="SAM" id="MobiDB-lite"/>
    </source>
</evidence>
<reference evidence="2 3" key="1">
    <citation type="journal article" date="2018" name="Front. Plant Sci.">
        <title>Red Clover (Trifolium pratense) and Zigzag Clover (T. medium) - A Picture of Genomic Similarities and Differences.</title>
        <authorList>
            <person name="Dluhosova J."/>
            <person name="Istvanek J."/>
            <person name="Nedelnik J."/>
            <person name="Repkova J."/>
        </authorList>
    </citation>
    <scope>NUCLEOTIDE SEQUENCE [LARGE SCALE GENOMIC DNA]</scope>
    <source>
        <strain evidence="3">cv. 10/8</strain>
        <tissue evidence="2">Leaf</tissue>
    </source>
</reference>
<feature type="compositionally biased region" description="Low complexity" evidence="1">
    <location>
        <begin position="1"/>
        <end position="31"/>
    </location>
</feature>
<feature type="non-terminal residue" evidence="2">
    <location>
        <position position="123"/>
    </location>
</feature>
<organism evidence="2 3">
    <name type="scientific">Trifolium medium</name>
    <dbReference type="NCBI Taxonomy" id="97028"/>
    <lineage>
        <taxon>Eukaryota</taxon>
        <taxon>Viridiplantae</taxon>
        <taxon>Streptophyta</taxon>
        <taxon>Embryophyta</taxon>
        <taxon>Tracheophyta</taxon>
        <taxon>Spermatophyta</taxon>
        <taxon>Magnoliopsida</taxon>
        <taxon>eudicotyledons</taxon>
        <taxon>Gunneridae</taxon>
        <taxon>Pentapetalae</taxon>
        <taxon>rosids</taxon>
        <taxon>fabids</taxon>
        <taxon>Fabales</taxon>
        <taxon>Fabaceae</taxon>
        <taxon>Papilionoideae</taxon>
        <taxon>50 kb inversion clade</taxon>
        <taxon>NPAAA clade</taxon>
        <taxon>Hologalegina</taxon>
        <taxon>IRL clade</taxon>
        <taxon>Trifolieae</taxon>
        <taxon>Trifolium</taxon>
    </lineage>
</organism>
<dbReference type="Proteomes" id="UP000265520">
    <property type="component" value="Unassembled WGS sequence"/>
</dbReference>
<name>A0A392RRG1_9FABA</name>
<accession>A0A392RRG1</accession>
<feature type="compositionally biased region" description="Basic and acidic residues" evidence="1">
    <location>
        <begin position="32"/>
        <end position="54"/>
    </location>
</feature>
<evidence type="ECO:0000313" key="3">
    <source>
        <dbReference type="Proteomes" id="UP000265520"/>
    </source>
</evidence>
<feature type="compositionally biased region" description="Basic and acidic residues" evidence="1">
    <location>
        <begin position="61"/>
        <end position="79"/>
    </location>
</feature>
<feature type="region of interest" description="Disordered" evidence="1">
    <location>
        <begin position="1"/>
        <end position="123"/>
    </location>
</feature>
<evidence type="ECO:0000313" key="2">
    <source>
        <dbReference type="EMBL" id="MCI39231.1"/>
    </source>
</evidence>
<proteinExistence type="predicted"/>
<comment type="caution">
    <text evidence="2">The sequence shown here is derived from an EMBL/GenBank/DDBJ whole genome shotgun (WGS) entry which is preliminary data.</text>
</comment>
<sequence>KLISFSSVSSDSAAEFSETAVPTVSVDTTADVTDKESEAHNDRLEDNSSGHEKTQSASSELHVEVKNETRSEKSEDIDQHNVTAEELPAVIPNFADQNGPTMAEFPVNPNFSPDIGSEKGVTG</sequence>